<accession>A0AA39TSX2</accession>
<evidence type="ECO:0000313" key="2">
    <source>
        <dbReference type="EMBL" id="KAK0607395.1"/>
    </source>
</evidence>
<keyword evidence="3" id="KW-1185">Reference proteome</keyword>
<comment type="caution">
    <text evidence="2">The sequence shown here is derived from an EMBL/GenBank/DDBJ whole genome shotgun (WGS) entry which is preliminary data.</text>
</comment>
<organism evidence="2 3">
    <name type="scientific">Acer saccharum</name>
    <name type="common">Sugar maple</name>
    <dbReference type="NCBI Taxonomy" id="4024"/>
    <lineage>
        <taxon>Eukaryota</taxon>
        <taxon>Viridiplantae</taxon>
        <taxon>Streptophyta</taxon>
        <taxon>Embryophyta</taxon>
        <taxon>Tracheophyta</taxon>
        <taxon>Spermatophyta</taxon>
        <taxon>Magnoliopsida</taxon>
        <taxon>eudicotyledons</taxon>
        <taxon>Gunneridae</taxon>
        <taxon>Pentapetalae</taxon>
        <taxon>rosids</taxon>
        <taxon>malvids</taxon>
        <taxon>Sapindales</taxon>
        <taxon>Sapindaceae</taxon>
        <taxon>Hippocastanoideae</taxon>
        <taxon>Acereae</taxon>
        <taxon>Acer</taxon>
    </lineage>
</organism>
<name>A0AA39TSX2_ACESA</name>
<evidence type="ECO:0000313" key="3">
    <source>
        <dbReference type="Proteomes" id="UP001168877"/>
    </source>
</evidence>
<gene>
    <name evidence="2" type="ORF">LWI29_014253</name>
</gene>
<protein>
    <submittedName>
        <fullName evidence="2">Uncharacterized protein</fullName>
    </submittedName>
</protein>
<feature type="region of interest" description="Disordered" evidence="1">
    <location>
        <begin position="1"/>
        <end position="26"/>
    </location>
</feature>
<dbReference type="Proteomes" id="UP001168877">
    <property type="component" value="Unassembled WGS sequence"/>
</dbReference>
<evidence type="ECO:0000256" key="1">
    <source>
        <dbReference type="SAM" id="MobiDB-lite"/>
    </source>
</evidence>
<dbReference type="AlphaFoldDB" id="A0AA39TSX2"/>
<dbReference type="EMBL" id="JAUESC010000001">
    <property type="protein sequence ID" value="KAK0607395.1"/>
    <property type="molecule type" value="Genomic_DNA"/>
</dbReference>
<proteinExistence type="predicted"/>
<reference evidence="2" key="2">
    <citation type="submission" date="2023-06" db="EMBL/GenBank/DDBJ databases">
        <authorList>
            <person name="Swenson N.G."/>
            <person name="Wegrzyn J.L."/>
            <person name="Mcevoy S.L."/>
        </authorList>
    </citation>
    <scope>NUCLEOTIDE SEQUENCE</scope>
    <source>
        <strain evidence="2">NS2018</strain>
        <tissue evidence="2">Leaf</tissue>
    </source>
</reference>
<reference evidence="2" key="1">
    <citation type="journal article" date="2022" name="Plant J.">
        <title>Strategies of tolerance reflected in two North American maple genomes.</title>
        <authorList>
            <person name="McEvoy S.L."/>
            <person name="Sezen U.U."/>
            <person name="Trouern-Trend A."/>
            <person name="McMahon S.M."/>
            <person name="Schaberg P.G."/>
            <person name="Yang J."/>
            <person name="Wegrzyn J.L."/>
            <person name="Swenson N.G."/>
        </authorList>
    </citation>
    <scope>NUCLEOTIDE SEQUENCE</scope>
    <source>
        <strain evidence="2">NS2018</strain>
    </source>
</reference>
<sequence>MRMQSVSEPRLNSAQHNTSPSTQNPDSLDFVFVKSQTRLCVISHGGFRVWIYKNQTFKRVCFSDLKLSKSIPFQGLSQRVSNGWGDEFVF</sequence>